<sequence length="98" mass="10502">MDEEQDFAYAVSEKALRHIAETAGREVPGVVAIRSRSVSVAGGIVRVHLAVRARYGGDLHHLALAVQQRAAAVIEEMAEPEGLDISVTIEDLAFPPAE</sequence>
<accession>A0A2S0M7I6</accession>
<reference evidence="1 3" key="1">
    <citation type="journal article" date="2018" name="Genome Announc.">
        <title>Complete genomes of two Megasphaera elsdenii strains, NCIMB 702410 and ATCC 25940.</title>
        <authorList>
            <person name="Hatmaker E.A."/>
            <person name="O'Dell K."/>
            <person name="Riley L.A."/>
            <person name="Klingeman D.M."/>
            <person name="Guss A.M."/>
        </authorList>
    </citation>
    <scope>NUCLEOTIDE SEQUENCE [LARGE SCALE GENOMIC DNA]</scope>
    <source>
        <strain evidence="1 3">NCIMB702410</strain>
    </source>
</reference>
<evidence type="ECO:0000313" key="1">
    <source>
        <dbReference type="EMBL" id="AVO27434.1"/>
    </source>
</evidence>
<reference evidence="2 4" key="2">
    <citation type="submission" date="2020-04" db="EMBL/GenBank/DDBJ databases">
        <authorList>
            <person name="Hitch T.C.A."/>
            <person name="Wylensek D."/>
            <person name="Clavel T."/>
        </authorList>
    </citation>
    <scope>NUCLEOTIDE SEQUENCE [LARGE SCALE GENOMIC DNA]</scope>
    <source>
        <strain evidence="2 4">WCA-386-APC-2A</strain>
    </source>
</reference>
<dbReference type="EMBL" id="CP027569">
    <property type="protein sequence ID" value="AVO27434.1"/>
    <property type="molecule type" value="Genomic_DNA"/>
</dbReference>
<proteinExistence type="predicted"/>
<dbReference type="GeneID" id="97491970"/>
<evidence type="ECO:0000313" key="4">
    <source>
        <dbReference type="Proteomes" id="UP000536773"/>
    </source>
</evidence>
<dbReference type="Proteomes" id="UP000536773">
    <property type="component" value="Unassembled WGS sequence"/>
</dbReference>
<evidence type="ECO:0000313" key="3">
    <source>
        <dbReference type="Proteomes" id="UP000238358"/>
    </source>
</evidence>
<dbReference type="Proteomes" id="UP000238358">
    <property type="component" value="Chromosome"/>
</dbReference>
<dbReference type="EMBL" id="JABBJH010000005">
    <property type="protein sequence ID" value="NMK38691.1"/>
    <property type="molecule type" value="Genomic_DNA"/>
</dbReference>
<organism evidence="1 3">
    <name type="scientific">Megasphaera elsdenii</name>
    <dbReference type="NCBI Taxonomy" id="907"/>
    <lineage>
        <taxon>Bacteria</taxon>
        <taxon>Bacillati</taxon>
        <taxon>Bacillota</taxon>
        <taxon>Negativicutes</taxon>
        <taxon>Veillonellales</taxon>
        <taxon>Veillonellaceae</taxon>
        <taxon>Megasphaera</taxon>
    </lineage>
</organism>
<gene>
    <name evidence="1" type="ORF">C6Y28_07390</name>
    <name evidence="2" type="ORF">HG933_04755</name>
</gene>
<evidence type="ECO:0000313" key="2">
    <source>
        <dbReference type="EMBL" id="NMK38691.1"/>
    </source>
</evidence>
<dbReference type="RefSeq" id="WP_014015962.1">
    <property type="nucleotide sequence ID" value="NZ_AP031433.1"/>
</dbReference>
<protein>
    <recommendedName>
        <fullName evidence="5">Asp23/Gls24 family envelope stress response protein</fullName>
    </recommendedName>
</protein>
<name>A0A2S0M7I6_MEGEL</name>
<dbReference type="AlphaFoldDB" id="A0A2S0M7I6"/>
<evidence type="ECO:0008006" key="5">
    <source>
        <dbReference type="Google" id="ProtNLM"/>
    </source>
</evidence>